<evidence type="ECO:0000313" key="4">
    <source>
        <dbReference type="Proteomes" id="UP000244450"/>
    </source>
</evidence>
<dbReference type="RefSeq" id="WP_108689360.1">
    <property type="nucleotide sequence ID" value="NZ_QCYK01000004.1"/>
</dbReference>
<dbReference type="InterPro" id="IPR025491">
    <property type="entry name" value="DUF4382"/>
</dbReference>
<feature type="chain" id="PRO_5015649791" evidence="1">
    <location>
        <begin position="18"/>
        <end position="257"/>
    </location>
</feature>
<sequence>MKKISLLLILPAILIFAACKKDNKSGTAAVTMRLTDAPAAYDHVFIDIQRVEVTMEGSSTTTITPVHPGVYDLLSLKNGLDTLLAQTTLPAATIGQIRLVLGSNNSLVVNGTSYPLNTPSAQESGLKLNFHQSLSADSAYTIWIDFDAAKSIVQTGNGGYKLKPVIRAYSAITNGQIKGYVLPLAAGAIVYAAAGTDTLSAIPNTTDGFFRISGLATGTYKVWITPAMGTGLQPYTNANVSVSYGIQTDLGTITLLP</sequence>
<dbReference type="Proteomes" id="UP000244450">
    <property type="component" value="Unassembled WGS sequence"/>
</dbReference>
<dbReference type="OrthoDB" id="2111471at2"/>
<dbReference type="AlphaFoldDB" id="A0A2T7BBD8"/>
<proteinExistence type="predicted"/>
<organism evidence="3 4">
    <name type="scientific">Chitinophaga parva</name>
    <dbReference type="NCBI Taxonomy" id="2169414"/>
    <lineage>
        <taxon>Bacteria</taxon>
        <taxon>Pseudomonadati</taxon>
        <taxon>Bacteroidota</taxon>
        <taxon>Chitinophagia</taxon>
        <taxon>Chitinophagales</taxon>
        <taxon>Chitinophagaceae</taxon>
        <taxon>Chitinophaga</taxon>
    </lineage>
</organism>
<protein>
    <submittedName>
        <fullName evidence="3">Carbohydrate-binding protein</fullName>
    </submittedName>
</protein>
<dbReference type="PROSITE" id="PS51257">
    <property type="entry name" value="PROKAR_LIPOPROTEIN"/>
    <property type="match status" value="1"/>
</dbReference>
<keyword evidence="1" id="KW-0732">Signal</keyword>
<feature type="signal peptide" evidence="1">
    <location>
        <begin position="1"/>
        <end position="17"/>
    </location>
</feature>
<feature type="domain" description="DUF4382" evidence="2">
    <location>
        <begin position="27"/>
        <end position="164"/>
    </location>
</feature>
<gene>
    <name evidence="3" type="ORF">DCC81_24270</name>
</gene>
<dbReference type="Pfam" id="PF14321">
    <property type="entry name" value="DUF4382"/>
    <property type="match status" value="1"/>
</dbReference>
<evidence type="ECO:0000313" key="3">
    <source>
        <dbReference type="EMBL" id="PUZ21709.1"/>
    </source>
</evidence>
<keyword evidence="4" id="KW-1185">Reference proteome</keyword>
<evidence type="ECO:0000259" key="2">
    <source>
        <dbReference type="Pfam" id="PF14321"/>
    </source>
</evidence>
<evidence type="ECO:0000256" key="1">
    <source>
        <dbReference type="SAM" id="SignalP"/>
    </source>
</evidence>
<comment type="caution">
    <text evidence="3">The sequence shown here is derived from an EMBL/GenBank/DDBJ whole genome shotgun (WGS) entry which is preliminary data.</text>
</comment>
<reference evidence="3 4" key="1">
    <citation type="submission" date="2018-04" db="EMBL/GenBank/DDBJ databases">
        <title>Chitinophaga fuyangensis sp. nov., isolated from soil in a chemical factory.</title>
        <authorList>
            <person name="Chen K."/>
        </authorList>
    </citation>
    <scope>NUCLEOTIDE SEQUENCE [LARGE SCALE GENOMIC DNA]</scope>
    <source>
        <strain evidence="3 4">LY-1</strain>
    </source>
</reference>
<accession>A0A2T7BBD8</accession>
<dbReference type="EMBL" id="QCYK01000004">
    <property type="protein sequence ID" value="PUZ21709.1"/>
    <property type="molecule type" value="Genomic_DNA"/>
</dbReference>
<name>A0A2T7BBD8_9BACT</name>